<accession>A0A9D1JMB5</accession>
<sequence length="260" mass="30247">MKYENKLALITAYYLSKYDDLAYKKLNYGSKNSTHKKIGLILGVNPNTVKNMRDAFDPLHDNPRVGWYQRELPRSRSKVVEMFGDLSEESLYEIVREILFDKELNNQDDFKFALGNIKESDKTLKKSYSYTTRGITGKKAEEYFLKNYKKIINDVNAELLDKRADGLGYDFIIKSLGENLYYEIKGLNTQTGGILMTEKEWAAAKNYKERYFLCLFKNFAQNTVEEIIINNPAVKLNPRKLIKPVIQVNWYVQAKDLIGK</sequence>
<dbReference type="Pfam" id="PF13020">
    <property type="entry name" value="NOV_C"/>
    <property type="match status" value="1"/>
</dbReference>
<organism evidence="2 3">
    <name type="scientific">Candidatus Scatousia excrementigallinarum</name>
    <dbReference type="NCBI Taxonomy" id="2840935"/>
    <lineage>
        <taxon>Bacteria</taxon>
        <taxon>Candidatus Scatousia</taxon>
    </lineage>
</organism>
<reference evidence="2" key="1">
    <citation type="submission" date="2020-10" db="EMBL/GenBank/DDBJ databases">
        <authorList>
            <person name="Gilroy R."/>
        </authorList>
    </citation>
    <scope>NUCLEOTIDE SEQUENCE</scope>
    <source>
        <strain evidence="2">6276</strain>
    </source>
</reference>
<dbReference type="Proteomes" id="UP000823928">
    <property type="component" value="Unassembled WGS sequence"/>
</dbReference>
<protein>
    <submittedName>
        <fullName evidence="2">DUF3883 domain-containing protein</fullName>
    </submittedName>
</protein>
<reference evidence="2" key="2">
    <citation type="journal article" date="2021" name="PeerJ">
        <title>Extensive microbial diversity within the chicken gut microbiome revealed by metagenomics and culture.</title>
        <authorList>
            <person name="Gilroy R."/>
            <person name="Ravi A."/>
            <person name="Getino M."/>
            <person name="Pursley I."/>
            <person name="Horton D.L."/>
            <person name="Alikhan N.F."/>
            <person name="Baker D."/>
            <person name="Gharbi K."/>
            <person name="Hall N."/>
            <person name="Watson M."/>
            <person name="Adriaenssens E.M."/>
            <person name="Foster-Nyarko E."/>
            <person name="Jarju S."/>
            <person name="Secka A."/>
            <person name="Antonio M."/>
            <person name="Oren A."/>
            <person name="Chaudhuri R.R."/>
            <person name="La Ragione R."/>
            <person name="Hildebrand F."/>
            <person name="Pallen M.J."/>
        </authorList>
    </citation>
    <scope>NUCLEOTIDE SEQUENCE</scope>
    <source>
        <strain evidence="2">6276</strain>
    </source>
</reference>
<name>A0A9D1JMB5_9BACT</name>
<proteinExistence type="predicted"/>
<feature type="domain" description="Protein NO VEIN C-terminal" evidence="1">
    <location>
        <begin position="140"/>
        <end position="223"/>
    </location>
</feature>
<evidence type="ECO:0000259" key="1">
    <source>
        <dbReference type="Pfam" id="PF13020"/>
    </source>
</evidence>
<comment type="caution">
    <text evidence="2">The sequence shown here is derived from an EMBL/GenBank/DDBJ whole genome shotgun (WGS) entry which is preliminary data.</text>
</comment>
<gene>
    <name evidence="2" type="ORF">IAC10_03785</name>
</gene>
<dbReference type="InterPro" id="IPR024975">
    <property type="entry name" value="NOV_C"/>
</dbReference>
<evidence type="ECO:0000313" key="2">
    <source>
        <dbReference type="EMBL" id="HIS35736.1"/>
    </source>
</evidence>
<dbReference type="AlphaFoldDB" id="A0A9D1JMB5"/>
<dbReference type="EMBL" id="DVIU01000079">
    <property type="protein sequence ID" value="HIS35736.1"/>
    <property type="molecule type" value="Genomic_DNA"/>
</dbReference>
<evidence type="ECO:0000313" key="3">
    <source>
        <dbReference type="Proteomes" id="UP000823928"/>
    </source>
</evidence>